<reference evidence="7 8" key="1">
    <citation type="submission" date="2022-08" db="EMBL/GenBank/DDBJ databases">
        <title>Genome Sequence of the sulphate-reducing bacterium, Pseudodesulfovibrio sp. SYK.</title>
        <authorList>
            <person name="Kondo R."/>
            <person name="Kataoka T."/>
        </authorList>
    </citation>
    <scope>NUCLEOTIDE SEQUENCE [LARGE SCALE GENOMIC DNA]</scope>
    <source>
        <strain evidence="7 8">SYK</strain>
    </source>
</reference>
<evidence type="ECO:0000256" key="1">
    <source>
        <dbReference type="ARBA" id="ARBA00004117"/>
    </source>
</evidence>
<dbReference type="NCBIfam" id="TIGR03506">
    <property type="entry name" value="FlgEFG_subfam"/>
    <property type="match status" value="1"/>
</dbReference>
<evidence type="ECO:0000256" key="3">
    <source>
        <dbReference type="ARBA" id="ARBA00023143"/>
    </source>
</evidence>
<evidence type="ECO:0000259" key="5">
    <source>
        <dbReference type="Pfam" id="PF06429"/>
    </source>
</evidence>
<dbReference type="Proteomes" id="UP001317742">
    <property type="component" value="Chromosome"/>
</dbReference>
<dbReference type="InterPro" id="IPR010930">
    <property type="entry name" value="Flg_bb/hook_C_dom"/>
</dbReference>
<dbReference type="PANTHER" id="PTHR30435:SF19">
    <property type="entry name" value="FLAGELLAR BASAL-BODY ROD PROTEIN FLGG"/>
    <property type="match status" value="1"/>
</dbReference>
<comment type="similarity">
    <text evidence="2 4">Belongs to the flagella basal body rod proteins family.</text>
</comment>
<evidence type="ECO:0000256" key="4">
    <source>
        <dbReference type="RuleBase" id="RU362116"/>
    </source>
</evidence>
<keyword evidence="7" id="KW-0969">Cilium</keyword>
<proteinExistence type="inferred from homology"/>
<feature type="domain" description="Flagellar hook protein FlgE/F/G-like D1" evidence="6">
    <location>
        <begin position="99"/>
        <end position="164"/>
    </location>
</feature>
<keyword evidence="7" id="KW-0282">Flagellum</keyword>
<comment type="subcellular location">
    <subcellularLocation>
        <location evidence="1 4">Bacterial flagellum basal body</location>
    </subcellularLocation>
</comment>
<organism evidence="7 8">
    <name type="scientific">Pseudodesulfovibrio nedwellii</name>
    <dbReference type="NCBI Taxonomy" id="2973072"/>
    <lineage>
        <taxon>Bacteria</taxon>
        <taxon>Pseudomonadati</taxon>
        <taxon>Thermodesulfobacteriota</taxon>
        <taxon>Desulfovibrionia</taxon>
        <taxon>Desulfovibrionales</taxon>
        <taxon>Desulfovibrionaceae</taxon>
    </lineage>
</organism>
<evidence type="ECO:0000256" key="2">
    <source>
        <dbReference type="ARBA" id="ARBA00009677"/>
    </source>
</evidence>
<accession>A0ABM8AVX2</accession>
<name>A0ABM8AVX2_9BACT</name>
<dbReference type="EMBL" id="AP026709">
    <property type="protein sequence ID" value="BDQ35688.1"/>
    <property type="molecule type" value="Genomic_DNA"/>
</dbReference>
<sequence>MRNSTYSALFGALSNEMRMSSIANNLANVNTSAFKKDTMAFHDTFTRFAHDYLIDGKNHLRGKDMFPKANVMAKPRLSAQQTDFSQGSLQKTGNQLDFALSGEGFFKVQSGNGDVLYTRSGNFLPDSTGILRTQDGNTVMVDGGPLTLPPGAQVIVDSAGNISVNGNPAGAFDLASFEDLTQVERLGANYYTVADGVGEIPPEEMSVQQGFLEKGNVDVVTEMVAMIETQRAFTMYSKMIQTTNEADTKLITQVGRPTI</sequence>
<dbReference type="Pfam" id="PF06429">
    <property type="entry name" value="Flg_bbr_C"/>
    <property type="match status" value="1"/>
</dbReference>
<keyword evidence="3 4" id="KW-0975">Bacterial flagellum</keyword>
<dbReference type="InterPro" id="IPR019776">
    <property type="entry name" value="Flagellar_basal_body_rod_CS"/>
</dbReference>
<dbReference type="SUPFAM" id="SSF117143">
    <property type="entry name" value="Flagellar hook protein flgE"/>
    <property type="match status" value="1"/>
</dbReference>
<dbReference type="InterPro" id="IPR037925">
    <property type="entry name" value="FlgE/F/G-like"/>
</dbReference>
<evidence type="ECO:0000259" key="6">
    <source>
        <dbReference type="Pfam" id="PF22692"/>
    </source>
</evidence>
<dbReference type="InterPro" id="IPR020013">
    <property type="entry name" value="Flagellar_FlgE/F/G"/>
</dbReference>
<feature type="domain" description="Flagellar basal-body/hook protein C-terminal" evidence="5">
    <location>
        <begin position="208"/>
        <end position="251"/>
    </location>
</feature>
<keyword evidence="7" id="KW-0966">Cell projection</keyword>
<keyword evidence="8" id="KW-1185">Reference proteome</keyword>
<evidence type="ECO:0000313" key="8">
    <source>
        <dbReference type="Proteomes" id="UP001317742"/>
    </source>
</evidence>
<dbReference type="InterPro" id="IPR053967">
    <property type="entry name" value="LlgE_F_G-like_D1"/>
</dbReference>
<gene>
    <name evidence="7" type="ORF">SYK_00480</name>
</gene>
<dbReference type="PROSITE" id="PS00588">
    <property type="entry name" value="FLAGELLA_BB_ROD"/>
    <property type="match status" value="1"/>
</dbReference>
<evidence type="ECO:0000313" key="7">
    <source>
        <dbReference type="EMBL" id="BDQ35688.1"/>
    </source>
</evidence>
<dbReference type="RefSeq" id="WP_281761624.1">
    <property type="nucleotide sequence ID" value="NZ_AP026709.1"/>
</dbReference>
<dbReference type="Pfam" id="PF22692">
    <property type="entry name" value="LlgE_F_G_D1"/>
    <property type="match status" value="1"/>
</dbReference>
<protein>
    <submittedName>
        <fullName evidence="7">Flagellar basal-body rod protein FlgF</fullName>
    </submittedName>
</protein>
<dbReference type="PANTHER" id="PTHR30435">
    <property type="entry name" value="FLAGELLAR PROTEIN"/>
    <property type="match status" value="1"/>
</dbReference>